<dbReference type="AlphaFoldDB" id="A0AAE7GRP7"/>
<dbReference type="Proteomes" id="UP000510650">
    <property type="component" value="Chromosome"/>
</dbReference>
<protein>
    <submittedName>
        <fullName evidence="1">Uncharacterized protein</fullName>
    </submittedName>
</protein>
<dbReference type="RefSeq" id="WP_181219062.1">
    <property type="nucleotide sequence ID" value="NZ_CP055538.1"/>
</dbReference>
<evidence type="ECO:0000313" key="2">
    <source>
        <dbReference type="Proteomes" id="UP000510650"/>
    </source>
</evidence>
<dbReference type="EMBL" id="CP055538">
    <property type="protein sequence ID" value="QLO12930.1"/>
    <property type="molecule type" value="Genomic_DNA"/>
</dbReference>
<organism evidence="1 2">
    <name type="scientific">Citrobacter freundii</name>
    <dbReference type="NCBI Taxonomy" id="546"/>
    <lineage>
        <taxon>Bacteria</taxon>
        <taxon>Pseudomonadati</taxon>
        <taxon>Pseudomonadota</taxon>
        <taxon>Gammaproteobacteria</taxon>
        <taxon>Enterobacterales</taxon>
        <taxon>Enterobacteriaceae</taxon>
        <taxon>Citrobacter</taxon>
        <taxon>Citrobacter freundii complex</taxon>
    </lineage>
</organism>
<sequence>MHKWDKTGVDNIEGYATYIENSAKLVKLMKTVGFVGIGLDFAGYTSNVYDACSKGRESACKKAAITEYSKFGLKQGSSILAGAAAGRVATALCTWVLGISTIEAGGVGATLCFVTGVGVTIASGKIAEKYGEDAGEKLGNFIGDHIIYENIFHSK</sequence>
<accession>A0AAE7GRP7</accession>
<name>A0AAE7GRP7_CITFR</name>
<reference evidence="2" key="1">
    <citation type="submission" date="2020-06" db="EMBL/GenBank/DDBJ databases">
        <title>REHAB project genomes.</title>
        <authorList>
            <person name="Shaw L.P."/>
        </authorList>
    </citation>
    <scope>NUCLEOTIDE SEQUENCE [LARGE SCALE GENOMIC DNA]</scope>
    <source>
        <strain evidence="2">RHBSTW-00398</strain>
    </source>
</reference>
<proteinExistence type="predicted"/>
<evidence type="ECO:0000313" key="1">
    <source>
        <dbReference type="EMBL" id="QLO12930.1"/>
    </source>
</evidence>
<gene>
    <name evidence="1" type="ORF">HV183_05510</name>
</gene>